<feature type="non-terminal residue" evidence="2">
    <location>
        <position position="1"/>
    </location>
</feature>
<evidence type="ECO:0000259" key="1">
    <source>
        <dbReference type="Pfam" id="PF00364"/>
    </source>
</evidence>
<reference evidence="2 3" key="1">
    <citation type="journal article" date="2021" name="Sci. Rep.">
        <title>Genome sequencing of the multicellular alga Astrephomene provides insights into convergent evolution of germ-soma differentiation.</title>
        <authorList>
            <person name="Yamashita S."/>
            <person name="Yamamoto K."/>
            <person name="Matsuzaki R."/>
            <person name="Suzuki S."/>
            <person name="Yamaguchi H."/>
            <person name="Hirooka S."/>
            <person name="Minakuchi Y."/>
            <person name="Miyagishima S."/>
            <person name="Kawachi M."/>
            <person name="Toyoda A."/>
            <person name="Nozaki H."/>
        </authorList>
    </citation>
    <scope>NUCLEOTIDE SEQUENCE [LARGE SCALE GENOMIC DNA]</scope>
    <source>
        <strain evidence="2 3">NIES-4017</strain>
    </source>
</reference>
<dbReference type="Proteomes" id="UP001054857">
    <property type="component" value="Unassembled WGS sequence"/>
</dbReference>
<proteinExistence type="predicted"/>
<organism evidence="2 3">
    <name type="scientific">Astrephomene gubernaculifera</name>
    <dbReference type="NCBI Taxonomy" id="47775"/>
    <lineage>
        <taxon>Eukaryota</taxon>
        <taxon>Viridiplantae</taxon>
        <taxon>Chlorophyta</taxon>
        <taxon>core chlorophytes</taxon>
        <taxon>Chlorophyceae</taxon>
        <taxon>CS clade</taxon>
        <taxon>Chlamydomonadales</taxon>
        <taxon>Astrephomenaceae</taxon>
        <taxon>Astrephomene</taxon>
    </lineage>
</organism>
<protein>
    <recommendedName>
        <fullName evidence="1">Lipoyl-binding domain-containing protein</fullName>
    </recommendedName>
</protein>
<sequence length="193" mass="21029">MTVFALVARGVIPWTLRQAKSAEHLSRNIGHVLNSSASWYCNGAFANGGARTFSSNDGSSSSPSTGCRLGSGDSYNEEKLSKYDSFQAEDIAIVLPMPKLSHAMTHGRIARWHVREGDPVAIYDVLLTVETDSLVEEAYRLDQFAGTVSLLVESQEEAVVARLLAQEGELLPVGRPIAVLCERPEDVPALRER</sequence>
<dbReference type="SUPFAM" id="SSF51230">
    <property type="entry name" value="Single hybrid motif"/>
    <property type="match status" value="1"/>
</dbReference>
<dbReference type="PANTHER" id="PTHR23151:SF90">
    <property type="entry name" value="DIHYDROLIPOYLLYSINE-RESIDUE ACETYLTRANSFERASE COMPONENT OF PYRUVATE DEHYDROGENASE COMPLEX, MITOCHONDRIAL-RELATED"/>
    <property type="match status" value="1"/>
</dbReference>
<accession>A0AAD3DKC2</accession>
<dbReference type="Gene3D" id="2.40.50.100">
    <property type="match status" value="1"/>
</dbReference>
<dbReference type="EMBL" id="BMAR01000003">
    <property type="protein sequence ID" value="GFR42347.1"/>
    <property type="molecule type" value="Genomic_DNA"/>
</dbReference>
<dbReference type="GO" id="GO:0006086">
    <property type="term" value="P:pyruvate decarboxylation to acetyl-CoA"/>
    <property type="evidence" value="ECO:0007669"/>
    <property type="project" value="InterPro"/>
</dbReference>
<keyword evidence="3" id="KW-1185">Reference proteome</keyword>
<name>A0AAD3DKC2_9CHLO</name>
<dbReference type="InterPro" id="IPR045257">
    <property type="entry name" value="E2/Pdx1"/>
</dbReference>
<gene>
    <name evidence="2" type="ORF">Agub_g3040</name>
</gene>
<evidence type="ECO:0000313" key="3">
    <source>
        <dbReference type="Proteomes" id="UP001054857"/>
    </source>
</evidence>
<dbReference type="Pfam" id="PF00364">
    <property type="entry name" value="Biotin_lipoyl"/>
    <property type="match status" value="1"/>
</dbReference>
<dbReference type="AlphaFoldDB" id="A0AAD3DKC2"/>
<dbReference type="InterPro" id="IPR011053">
    <property type="entry name" value="Single_hybrid_motif"/>
</dbReference>
<dbReference type="InterPro" id="IPR000089">
    <property type="entry name" value="Biotin_lipoyl"/>
</dbReference>
<dbReference type="CDD" id="cd06849">
    <property type="entry name" value="lipoyl_domain"/>
    <property type="match status" value="1"/>
</dbReference>
<feature type="domain" description="Lipoyl-binding" evidence="1">
    <location>
        <begin position="95"/>
        <end position="132"/>
    </location>
</feature>
<comment type="caution">
    <text evidence="2">The sequence shown here is derived from an EMBL/GenBank/DDBJ whole genome shotgun (WGS) entry which is preliminary data.</text>
</comment>
<dbReference type="PANTHER" id="PTHR23151">
    <property type="entry name" value="DIHYDROLIPOAMIDE ACETYL/SUCCINYL-TRANSFERASE-RELATED"/>
    <property type="match status" value="1"/>
</dbReference>
<dbReference type="GO" id="GO:0045254">
    <property type="term" value="C:pyruvate dehydrogenase complex"/>
    <property type="evidence" value="ECO:0007669"/>
    <property type="project" value="InterPro"/>
</dbReference>
<evidence type="ECO:0000313" key="2">
    <source>
        <dbReference type="EMBL" id="GFR42347.1"/>
    </source>
</evidence>